<sequence length="127" mass="15150">MWLLYRLVRSLLGLIGVLVRSELSKDVELLVLWHENQVLRRRLRGRPRWEHADRLWLAALARLVHRQQWAGIFPVTPETLLCWHRNLVARKWNYSDRRRPGRPRTGVSVRALILRMARENPTWGHPG</sequence>
<dbReference type="Proteomes" id="UP001501231">
    <property type="component" value="Unassembled WGS sequence"/>
</dbReference>
<protein>
    <recommendedName>
        <fullName evidence="3">Integrase</fullName>
    </recommendedName>
</protein>
<dbReference type="EMBL" id="BAAARW010000021">
    <property type="protein sequence ID" value="GAA2436619.1"/>
    <property type="molecule type" value="Genomic_DNA"/>
</dbReference>
<organism evidence="1 2">
    <name type="scientific">Actinomadura vinacea</name>
    <dbReference type="NCBI Taxonomy" id="115336"/>
    <lineage>
        <taxon>Bacteria</taxon>
        <taxon>Bacillati</taxon>
        <taxon>Actinomycetota</taxon>
        <taxon>Actinomycetes</taxon>
        <taxon>Streptosporangiales</taxon>
        <taxon>Thermomonosporaceae</taxon>
        <taxon>Actinomadura</taxon>
    </lineage>
</organism>
<keyword evidence="2" id="KW-1185">Reference proteome</keyword>
<proteinExistence type="predicted"/>
<gene>
    <name evidence="1" type="ORF">GCM10010191_59230</name>
</gene>
<evidence type="ECO:0000313" key="1">
    <source>
        <dbReference type="EMBL" id="GAA2436619.1"/>
    </source>
</evidence>
<reference evidence="1 2" key="1">
    <citation type="journal article" date="2019" name="Int. J. Syst. Evol. Microbiol.">
        <title>The Global Catalogue of Microorganisms (GCM) 10K type strain sequencing project: providing services to taxonomists for standard genome sequencing and annotation.</title>
        <authorList>
            <consortium name="The Broad Institute Genomics Platform"/>
            <consortium name="The Broad Institute Genome Sequencing Center for Infectious Disease"/>
            <person name="Wu L."/>
            <person name="Ma J."/>
        </authorList>
    </citation>
    <scope>NUCLEOTIDE SEQUENCE [LARGE SCALE GENOMIC DNA]</scope>
    <source>
        <strain evidence="1 2">JCM 3325</strain>
    </source>
</reference>
<accession>A0ABN3JSL3</accession>
<comment type="caution">
    <text evidence="1">The sequence shown here is derived from an EMBL/GenBank/DDBJ whole genome shotgun (WGS) entry which is preliminary data.</text>
</comment>
<evidence type="ECO:0000313" key="2">
    <source>
        <dbReference type="Proteomes" id="UP001501231"/>
    </source>
</evidence>
<name>A0ABN3JSL3_9ACTN</name>
<evidence type="ECO:0008006" key="3">
    <source>
        <dbReference type="Google" id="ProtNLM"/>
    </source>
</evidence>